<dbReference type="PROSITE" id="PS50018">
    <property type="entry name" value="RAS_GTPASE_ACTIV_2"/>
    <property type="match status" value="1"/>
</dbReference>
<dbReference type="SMART" id="SM00233">
    <property type="entry name" value="PH"/>
    <property type="match status" value="1"/>
</dbReference>
<dbReference type="InterPro" id="IPR039360">
    <property type="entry name" value="Ras_GTPase"/>
</dbReference>
<feature type="compositionally biased region" description="Low complexity" evidence="4">
    <location>
        <begin position="1132"/>
        <end position="1142"/>
    </location>
</feature>
<dbReference type="InterPro" id="IPR000008">
    <property type="entry name" value="C2_dom"/>
</dbReference>
<dbReference type="OMA" id="ELTHICQ"/>
<dbReference type="AlphaFoldDB" id="A0A0L0HBV2"/>
<evidence type="ECO:0000313" key="9">
    <source>
        <dbReference type="EMBL" id="KNC98223.1"/>
    </source>
</evidence>
<protein>
    <recommendedName>
        <fullName evidence="11">Ras GTPase-activating protein</fullName>
    </recommendedName>
</protein>
<dbReference type="PROSITE" id="PS50003">
    <property type="entry name" value="PH_DOMAIN"/>
    <property type="match status" value="1"/>
</dbReference>
<feature type="compositionally biased region" description="Low complexity" evidence="4">
    <location>
        <begin position="1206"/>
        <end position="1215"/>
    </location>
</feature>
<dbReference type="InParanoid" id="A0A0L0HBV2"/>
<proteinExistence type="predicted"/>
<evidence type="ECO:0000259" key="7">
    <source>
        <dbReference type="PROSITE" id="PS50018"/>
    </source>
</evidence>
<keyword evidence="1" id="KW-0343">GTPase activation</keyword>
<dbReference type="InterPro" id="IPR031160">
    <property type="entry name" value="F_BAR_dom"/>
</dbReference>
<dbReference type="SUPFAM" id="SSF49562">
    <property type="entry name" value="C2 domain (Calcium/lipid-binding domain, CaLB)"/>
    <property type="match status" value="1"/>
</dbReference>
<feature type="domain" description="PH" evidence="5">
    <location>
        <begin position="312"/>
        <end position="415"/>
    </location>
</feature>
<feature type="coiled-coil region" evidence="3">
    <location>
        <begin position="145"/>
        <end position="210"/>
    </location>
</feature>
<dbReference type="GeneID" id="27689914"/>
<feature type="region of interest" description="Disordered" evidence="4">
    <location>
        <begin position="966"/>
        <end position="990"/>
    </location>
</feature>
<gene>
    <name evidence="9" type="ORF">SPPG_06623</name>
</gene>
<dbReference type="Pfam" id="PF00611">
    <property type="entry name" value="FCH"/>
    <property type="match status" value="1"/>
</dbReference>
<reference evidence="9 10" key="1">
    <citation type="submission" date="2009-08" db="EMBL/GenBank/DDBJ databases">
        <title>The Genome Sequence of Spizellomyces punctatus strain DAOM BR117.</title>
        <authorList>
            <consortium name="The Broad Institute Genome Sequencing Platform"/>
            <person name="Russ C."/>
            <person name="Cuomo C."/>
            <person name="Shea T."/>
            <person name="Young S.K."/>
            <person name="Zeng Q."/>
            <person name="Koehrsen M."/>
            <person name="Haas B."/>
            <person name="Borodovsky M."/>
            <person name="Guigo R."/>
            <person name="Alvarado L."/>
            <person name="Berlin A."/>
            <person name="Bochicchio J."/>
            <person name="Borenstein D."/>
            <person name="Chapman S."/>
            <person name="Chen Z."/>
            <person name="Engels R."/>
            <person name="Freedman E."/>
            <person name="Gellesch M."/>
            <person name="Goldberg J."/>
            <person name="Griggs A."/>
            <person name="Gujja S."/>
            <person name="Heiman D."/>
            <person name="Hepburn T."/>
            <person name="Howarth C."/>
            <person name="Jen D."/>
            <person name="Larson L."/>
            <person name="Lewis B."/>
            <person name="Mehta T."/>
            <person name="Park D."/>
            <person name="Pearson M."/>
            <person name="Roberts A."/>
            <person name="Saif S."/>
            <person name="Shenoy N."/>
            <person name="Sisk P."/>
            <person name="Stolte C."/>
            <person name="Sykes S."/>
            <person name="Thomson T."/>
            <person name="Walk T."/>
            <person name="White J."/>
            <person name="Yandava C."/>
            <person name="Burger G."/>
            <person name="Gray M.W."/>
            <person name="Holland P.W.H."/>
            <person name="King N."/>
            <person name="Lang F.B.F."/>
            <person name="Roger A.J."/>
            <person name="Ruiz-Trillo I."/>
            <person name="Lander E."/>
            <person name="Nusbaum C."/>
        </authorList>
    </citation>
    <scope>NUCLEOTIDE SEQUENCE [LARGE SCALE GENOMIC DNA]</scope>
    <source>
        <strain evidence="9 10">DAOM BR117</strain>
    </source>
</reference>
<dbReference type="Pfam" id="PF00616">
    <property type="entry name" value="RasGAP"/>
    <property type="match status" value="1"/>
</dbReference>
<dbReference type="VEuPathDB" id="FungiDB:SPPG_06623"/>
<dbReference type="STRING" id="645134.A0A0L0HBV2"/>
<feature type="domain" description="F-BAR" evidence="8">
    <location>
        <begin position="1"/>
        <end position="285"/>
    </location>
</feature>
<organism evidence="9 10">
    <name type="scientific">Spizellomyces punctatus (strain DAOM BR117)</name>
    <dbReference type="NCBI Taxonomy" id="645134"/>
    <lineage>
        <taxon>Eukaryota</taxon>
        <taxon>Fungi</taxon>
        <taxon>Fungi incertae sedis</taxon>
        <taxon>Chytridiomycota</taxon>
        <taxon>Chytridiomycota incertae sedis</taxon>
        <taxon>Chytridiomycetes</taxon>
        <taxon>Spizellomycetales</taxon>
        <taxon>Spizellomycetaceae</taxon>
        <taxon>Spizellomyces</taxon>
    </lineage>
</organism>
<dbReference type="PANTHER" id="PTHR10194:SF60">
    <property type="entry name" value="RAS GTPASE-ACTIVATING PROTEIN RASKOL"/>
    <property type="match status" value="1"/>
</dbReference>
<dbReference type="InterPro" id="IPR011993">
    <property type="entry name" value="PH-like_dom_sf"/>
</dbReference>
<dbReference type="Gene3D" id="2.30.29.30">
    <property type="entry name" value="Pleckstrin-homology domain (PH domain)/Phosphotyrosine-binding domain (PTB)"/>
    <property type="match status" value="1"/>
</dbReference>
<evidence type="ECO:0000259" key="6">
    <source>
        <dbReference type="PROSITE" id="PS50004"/>
    </source>
</evidence>
<dbReference type="SMART" id="SM00055">
    <property type="entry name" value="FCH"/>
    <property type="match status" value="1"/>
</dbReference>
<dbReference type="InterPro" id="IPR001936">
    <property type="entry name" value="RasGAP_dom"/>
</dbReference>
<dbReference type="PANTHER" id="PTHR10194">
    <property type="entry name" value="RAS GTPASE-ACTIVATING PROTEINS"/>
    <property type="match status" value="1"/>
</dbReference>
<dbReference type="PROSITE" id="PS00509">
    <property type="entry name" value="RAS_GTPASE_ACTIV_1"/>
    <property type="match status" value="1"/>
</dbReference>
<dbReference type="PROSITE" id="PS51741">
    <property type="entry name" value="F_BAR"/>
    <property type="match status" value="1"/>
</dbReference>
<feature type="region of interest" description="Disordered" evidence="4">
    <location>
        <begin position="1023"/>
        <end position="1266"/>
    </location>
</feature>
<evidence type="ECO:0008006" key="11">
    <source>
        <dbReference type="Google" id="ProtNLM"/>
    </source>
</evidence>
<dbReference type="Pfam" id="PF00169">
    <property type="entry name" value="PH"/>
    <property type="match status" value="1"/>
</dbReference>
<dbReference type="SMART" id="SM00239">
    <property type="entry name" value="C2"/>
    <property type="match status" value="1"/>
</dbReference>
<dbReference type="InterPro" id="IPR035892">
    <property type="entry name" value="C2_domain_sf"/>
</dbReference>
<dbReference type="SUPFAM" id="SSF103657">
    <property type="entry name" value="BAR/IMD domain-like"/>
    <property type="match status" value="1"/>
</dbReference>
<evidence type="ECO:0000259" key="5">
    <source>
        <dbReference type="PROSITE" id="PS50003"/>
    </source>
</evidence>
<dbReference type="InterPro" id="IPR027267">
    <property type="entry name" value="AH/BAR_dom_sf"/>
</dbReference>
<dbReference type="Proteomes" id="UP000053201">
    <property type="component" value="Unassembled WGS sequence"/>
</dbReference>
<sequence length="1266" mass="140817">MTYTNVLQYTEESVRQCKDLASFLKKRAQVEMEYAKGLFKLSQGFQRATASNANKSSTAEGPTLFRGGSSNVPSGAVDEAIRQQLVKTSVWQVFYDYVDQTTKIAESHRNLALSMQNNVLDPFSVLIKDMEVVRKMQVERGAEYLKNLQDAYASLKKAKEEYDVLQNQAIESQNNHMKARVNVGAKERELDKLANRAAAAADKAEAANEALQVCGEICKNAQEQYYGQLLPVLYDEIRTKELERSASVKKVLVDSMYLEKTYGDTRMLAVETVTERLQQIDLEEDIEEFVDTHMVDEPGKKGHNVSVSMLHNPVKAGRMLLKRGDFIAGWKSRYFVLMEEEQELYCFDNEAALKPREVISVKHSAVHRLDDSYFNRPHCFQVISVSSKGRQTYNLIAESANEKEDWMSALGKFAFCCVRGMMAREKRLIPSAPSASDEEGYLTVRSFQLSVLEAKELPSTPGLGGLNPYCIVLFDDVKQARTTTKSGDAPFWGDEYEFDDLCSHFTRLRMVIFNHSRLQRDGDLGYISINLNAAKPGTRVEQWYPIKQLPRPNAEDGAWRGSIRVGFCLNVQELLPASQYHRFIEHVTEPSLTCLRILGNVCGMQREAVAKVFMNILKTREEEMQGLKTFLDGEIQSTENPNIIFRGNTIATKAVDQYMKMVGMEYLSDTIGLLVRQVYASKESCEVDPTRVEQPELLSRNWKRLRTVVGGFWDSISGSVRKCPRELVEIFAHIRQSTIQKWKNDESRESGQQPVHYAAISGFIFLRFFCPAILNPKLFGLMPDFPDATTARTFTLIAKILQNLANLTDFGSKEPYMAECNSFIEANIDAMKSFIDGISTISGSGSVRSPPSKRPARVARRDAEHLYQFFMQNLDAVVDHPSAQMCAIVDDTVRELRILENAHSEFVVASVASSQSSLNSTAEAFAVLRGEEGRGLIPNITVNQPRDNGGDVSGPARIVAERPPQIDLPMFPGVENGARGTERTEPSGSFDDLQTILHSLGEEGLSYYGSLFAKDEDLVNGHVDIGLRSPPSPNLMPVPPPRHGSRSTEASTPKSERSDYFGDPPSPRTHTRKKSGGGRSFIKTLMGVGSSNNNSNNNNTNINSNNGNSSSSSNNNGLTDPASASGRRRFRSSSSLNSSNSLDTSWPNSRRGSEDPLSSADPPPPHPLSRSTGPSSSALLQPDSARRPPALPIPPTRVRGPRPSEESLSNRSVSSQHSLKSLPNPDDYGDPNPTPIPTEEETQGRSRSISMGSKMKNRWSVMWKSG</sequence>
<feature type="domain" description="Ras-GAP" evidence="7">
    <location>
        <begin position="605"/>
        <end position="806"/>
    </location>
</feature>
<evidence type="ECO:0000256" key="4">
    <source>
        <dbReference type="SAM" id="MobiDB-lite"/>
    </source>
</evidence>
<feature type="compositionally biased region" description="Pro residues" evidence="4">
    <location>
        <begin position="1030"/>
        <end position="1042"/>
    </location>
</feature>
<dbReference type="EMBL" id="KQ257461">
    <property type="protein sequence ID" value="KNC98223.1"/>
    <property type="molecule type" value="Genomic_DNA"/>
</dbReference>
<dbReference type="RefSeq" id="XP_016606263.1">
    <property type="nucleotide sequence ID" value="XM_016754823.1"/>
</dbReference>
<dbReference type="SMART" id="SM00323">
    <property type="entry name" value="RasGAP"/>
    <property type="match status" value="1"/>
</dbReference>
<keyword evidence="10" id="KW-1185">Reference proteome</keyword>
<evidence type="ECO:0000256" key="2">
    <source>
        <dbReference type="PROSITE-ProRule" id="PRU01077"/>
    </source>
</evidence>
<dbReference type="eggNOG" id="KOG3508">
    <property type="taxonomic scope" value="Eukaryota"/>
</dbReference>
<dbReference type="InterPro" id="IPR008936">
    <property type="entry name" value="Rho_GTPase_activation_prot"/>
</dbReference>
<name>A0A0L0HBV2_SPIPD</name>
<dbReference type="Pfam" id="PF00168">
    <property type="entry name" value="C2"/>
    <property type="match status" value="1"/>
</dbReference>
<dbReference type="Gene3D" id="2.60.40.150">
    <property type="entry name" value="C2 domain"/>
    <property type="match status" value="1"/>
</dbReference>
<evidence type="ECO:0000256" key="1">
    <source>
        <dbReference type="ARBA" id="ARBA00022468"/>
    </source>
</evidence>
<dbReference type="OrthoDB" id="775356at2759"/>
<evidence type="ECO:0000259" key="8">
    <source>
        <dbReference type="PROSITE" id="PS51741"/>
    </source>
</evidence>
<dbReference type="PROSITE" id="PS50004">
    <property type="entry name" value="C2"/>
    <property type="match status" value="1"/>
</dbReference>
<evidence type="ECO:0000313" key="10">
    <source>
        <dbReference type="Proteomes" id="UP000053201"/>
    </source>
</evidence>
<feature type="domain" description="C2" evidence="6">
    <location>
        <begin position="427"/>
        <end position="544"/>
    </location>
</feature>
<dbReference type="InterPro" id="IPR023152">
    <property type="entry name" value="RasGAP_CS"/>
</dbReference>
<dbReference type="InterPro" id="IPR001060">
    <property type="entry name" value="FCH_dom"/>
</dbReference>
<keyword evidence="2 3" id="KW-0175">Coiled coil</keyword>
<dbReference type="Gene3D" id="1.20.1270.60">
    <property type="entry name" value="Arfaptin homology (AH) domain/BAR domain"/>
    <property type="match status" value="1"/>
</dbReference>
<dbReference type="GO" id="GO:0005096">
    <property type="term" value="F:GTPase activator activity"/>
    <property type="evidence" value="ECO:0007669"/>
    <property type="project" value="UniProtKB-KW"/>
</dbReference>
<evidence type="ECO:0000256" key="3">
    <source>
        <dbReference type="SAM" id="Coils"/>
    </source>
</evidence>
<dbReference type="SUPFAM" id="SSF48350">
    <property type="entry name" value="GTPase activation domain, GAP"/>
    <property type="match status" value="1"/>
</dbReference>
<dbReference type="Gene3D" id="1.10.506.10">
    <property type="entry name" value="GTPase Activation - p120gap, domain 1"/>
    <property type="match status" value="2"/>
</dbReference>
<accession>A0A0L0HBV2</accession>
<dbReference type="InterPro" id="IPR001849">
    <property type="entry name" value="PH_domain"/>
</dbReference>
<feature type="compositionally biased region" description="Low complexity" evidence="4">
    <location>
        <begin position="1090"/>
        <end position="1116"/>
    </location>
</feature>
<dbReference type="SUPFAM" id="SSF50729">
    <property type="entry name" value="PH domain-like"/>
    <property type="match status" value="1"/>
</dbReference>